<dbReference type="InterPro" id="IPR027038">
    <property type="entry name" value="RanGap"/>
</dbReference>
<evidence type="ECO:0000256" key="1">
    <source>
        <dbReference type="SAM" id="MobiDB-lite"/>
    </source>
</evidence>
<dbReference type="GO" id="GO:0005096">
    <property type="term" value="F:GTPase activator activity"/>
    <property type="evidence" value="ECO:0007669"/>
    <property type="project" value="InterPro"/>
</dbReference>
<dbReference type="EMBL" id="BQFW01000015">
    <property type="protein sequence ID" value="GJJ78524.1"/>
    <property type="molecule type" value="Genomic_DNA"/>
</dbReference>
<dbReference type="PANTHER" id="PTHR24113:SF15">
    <property type="entry name" value="NACHT DOMAIN-CONTAINING PROTEIN"/>
    <property type="match status" value="1"/>
</dbReference>
<accession>A0A9P3HKR2</accession>
<dbReference type="AlphaFoldDB" id="A0A9P3HKR2"/>
<gene>
    <name evidence="2" type="ORF">EMPS_10883</name>
</gene>
<dbReference type="SMART" id="SM00368">
    <property type="entry name" value="LRR_RI"/>
    <property type="match status" value="8"/>
</dbReference>
<dbReference type="OrthoDB" id="120976at2759"/>
<comment type="caution">
    <text evidence="2">The sequence shown here is derived from an EMBL/GenBank/DDBJ whole genome shotgun (WGS) entry which is preliminary data.</text>
</comment>
<name>A0A9P3HKR2_9FUNG</name>
<dbReference type="Proteomes" id="UP000827284">
    <property type="component" value="Unassembled WGS sequence"/>
</dbReference>
<feature type="region of interest" description="Disordered" evidence="1">
    <location>
        <begin position="393"/>
        <end position="415"/>
    </location>
</feature>
<evidence type="ECO:0000313" key="3">
    <source>
        <dbReference type="Proteomes" id="UP000827284"/>
    </source>
</evidence>
<reference evidence="2" key="1">
    <citation type="submission" date="2021-11" db="EMBL/GenBank/DDBJ databases">
        <authorList>
            <person name="Herlambang A."/>
            <person name="Guo Y."/>
            <person name="Takashima Y."/>
            <person name="Nishizawa T."/>
        </authorList>
    </citation>
    <scope>NUCLEOTIDE SEQUENCE</scope>
    <source>
        <strain evidence="2">E1425</strain>
    </source>
</reference>
<reference evidence="2" key="2">
    <citation type="journal article" date="2022" name="Microbiol. Resour. Announc.">
        <title>Whole-Genome Sequence of Entomortierella parvispora E1425, a Mucoromycotan Fungus Associated with Burkholderiaceae-Related Endosymbiotic Bacteria.</title>
        <authorList>
            <person name="Herlambang A."/>
            <person name="Guo Y."/>
            <person name="Takashima Y."/>
            <person name="Narisawa K."/>
            <person name="Ohta H."/>
            <person name="Nishizawa T."/>
        </authorList>
    </citation>
    <scope>NUCLEOTIDE SEQUENCE</scope>
    <source>
        <strain evidence="2">E1425</strain>
    </source>
</reference>
<dbReference type="GO" id="GO:0031267">
    <property type="term" value="F:small GTPase binding"/>
    <property type="evidence" value="ECO:0007669"/>
    <property type="project" value="TreeGrafter"/>
</dbReference>
<dbReference type="GO" id="GO:0005634">
    <property type="term" value="C:nucleus"/>
    <property type="evidence" value="ECO:0007669"/>
    <property type="project" value="TreeGrafter"/>
</dbReference>
<feature type="compositionally biased region" description="Polar residues" evidence="1">
    <location>
        <begin position="915"/>
        <end position="928"/>
    </location>
</feature>
<dbReference type="GO" id="GO:0006913">
    <property type="term" value="P:nucleocytoplasmic transport"/>
    <property type="evidence" value="ECO:0007669"/>
    <property type="project" value="TreeGrafter"/>
</dbReference>
<dbReference type="PROSITE" id="PS51450">
    <property type="entry name" value="LRR"/>
    <property type="match status" value="1"/>
</dbReference>
<dbReference type="SUPFAM" id="SSF52047">
    <property type="entry name" value="RNI-like"/>
    <property type="match status" value="2"/>
</dbReference>
<dbReference type="Pfam" id="PF13516">
    <property type="entry name" value="LRR_6"/>
    <property type="match status" value="5"/>
</dbReference>
<feature type="region of interest" description="Disordered" evidence="1">
    <location>
        <begin position="915"/>
        <end position="936"/>
    </location>
</feature>
<dbReference type="InterPro" id="IPR001611">
    <property type="entry name" value="Leu-rich_rpt"/>
</dbReference>
<sequence>MHFYCAHLAEDAAIFVLGMTKEWTNSHCTVVLARSLFLSLTFFGSPIFPCCLCSQSTLSHRPHSPFPSPADSPELCVSTGSSSLLESYFAEDSLPLSPDLTSRSSLKPLLPSTSTFSALTASPVDLSLNRSALPLYCPANIESAPLVFARPCLLPSTSTATSTTASIPSIALKEAADSEPVPSYRPPSFLPPTSSPSLTPLACALQVHSPVSVDLTRPHPRKESSGYSIASTIGASSTSSSSSPFPISSAQSTSQSLKSLSWLQPFKNIYSGSVSPRAILVFSTSSEIAGASRSNVSFVSTEDPVNTQSDTLSQQQASSFGRQFIRRARSFSFSTGTPVSRQRSSHTIFQRMVKLTRNRTMPVPSSKGSSVLQASNSNSFSFPALSLMRTTSEKSLAGGIEGSPSTSGSGARSHSASGSDAIPIAPIISAILHGNFLMLSDLYLDILIRVMAGKNSTALETISLTGAAISAADGKLLAKLIRSSDAANMKTLKLDRNAISQEAYKAMFEAWRYNHTITKLSLVRSGVNDKTVKYLIKALNKNDTLRELDLSSNRITALGVESLCEVLIYHRALSRLCLQSNSIKKAGAPHLASLLTKNRVIRHLNIGSNGLGAEGCIQIADAVRFNRTLNSLSLDMNEMGPRGASALAAALVSNRHLAYLYIPHNNIGDEGLAAICESLKRNRYLIGLDLELNHIGSGRSEVGMEALGQVLRTNSTLREINLAYNLFSGPAIQRLMSGVARNSTLESLMFTNCCISTEGVMAIAEVLPNSTGLQNLGLTSNPDISVEGYTALATSLALNRSMKGMQLDYNSEDRHVLYESIQKSLTRNFIWQQAVYAAACRILVLSRIVQLGRPVNQKLLLSQQHQQQSHNQSSGAWKLLKRVKFGRTTSATSLTSLLSHGKSSQVVEATVTPATAPSISGSSAQRLSSGGIPTLKVDAADPEASMEQQLSTSSMNSALVVLPHQQQQLMNQGLLLGSHRLYQEGAQPTLEYNAHGVMANLGNMPYEIFETICAFLDPGRTMSIAQIRATVQAAGDRSTLVPYYTREKMLERIFQCRYIAPVGMRYSVRASDERM</sequence>
<dbReference type="GO" id="GO:0005829">
    <property type="term" value="C:cytosol"/>
    <property type="evidence" value="ECO:0007669"/>
    <property type="project" value="TreeGrafter"/>
</dbReference>
<keyword evidence="3" id="KW-1185">Reference proteome</keyword>
<feature type="compositionally biased region" description="Low complexity" evidence="1">
    <location>
        <begin position="402"/>
        <end position="415"/>
    </location>
</feature>
<dbReference type="InterPro" id="IPR032675">
    <property type="entry name" value="LRR_dom_sf"/>
</dbReference>
<proteinExistence type="predicted"/>
<dbReference type="PANTHER" id="PTHR24113">
    <property type="entry name" value="RAN GTPASE-ACTIVATING PROTEIN 1"/>
    <property type="match status" value="1"/>
</dbReference>
<dbReference type="Gene3D" id="3.80.10.10">
    <property type="entry name" value="Ribonuclease Inhibitor"/>
    <property type="match status" value="4"/>
</dbReference>
<organism evidence="2 3">
    <name type="scientific">Entomortierella parvispora</name>
    <dbReference type="NCBI Taxonomy" id="205924"/>
    <lineage>
        <taxon>Eukaryota</taxon>
        <taxon>Fungi</taxon>
        <taxon>Fungi incertae sedis</taxon>
        <taxon>Mucoromycota</taxon>
        <taxon>Mortierellomycotina</taxon>
        <taxon>Mortierellomycetes</taxon>
        <taxon>Mortierellales</taxon>
        <taxon>Mortierellaceae</taxon>
        <taxon>Entomortierella</taxon>
    </lineage>
</organism>
<protein>
    <recommendedName>
        <fullName evidence="4">F-box domain-containing protein</fullName>
    </recommendedName>
</protein>
<dbReference type="GO" id="GO:0048471">
    <property type="term" value="C:perinuclear region of cytoplasm"/>
    <property type="evidence" value="ECO:0007669"/>
    <property type="project" value="TreeGrafter"/>
</dbReference>
<evidence type="ECO:0000313" key="2">
    <source>
        <dbReference type="EMBL" id="GJJ78524.1"/>
    </source>
</evidence>
<evidence type="ECO:0008006" key="4">
    <source>
        <dbReference type="Google" id="ProtNLM"/>
    </source>
</evidence>